<dbReference type="PROSITE" id="PS00599">
    <property type="entry name" value="AA_TRANSFER_CLASS_2"/>
    <property type="match status" value="1"/>
</dbReference>
<dbReference type="EC" id="2.3.1.47" evidence="5"/>
<accession>A0A4U1B4C5</accession>
<dbReference type="AlphaFoldDB" id="A0A4U1B4C5"/>
<dbReference type="InterPro" id="IPR015422">
    <property type="entry name" value="PyrdxlP-dep_Trfase_small"/>
</dbReference>
<name>A0A4U1B4C5_9GAMM</name>
<dbReference type="SUPFAM" id="SSF53383">
    <property type="entry name" value="PLP-dependent transferases"/>
    <property type="match status" value="1"/>
</dbReference>
<comment type="similarity">
    <text evidence="3">Belongs to the class-II pyridoxal-phosphate-dependent aminotransferase family. BioF subfamily.</text>
</comment>
<dbReference type="OrthoDB" id="9807157at2"/>
<dbReference type="Gene3D" id="3.90.1150.10">
    <property type="entry name" value="Aspartate Aminotransferase, domain 1"/>
    <property type="match status" value="1"/>
</dbReference>
<keyword evidence="7" id="KW-0093">Biotin biosynthesis</keyword>
<dbReference type="InterPro" id="IPR015421">
    <property type="entry name" value="PyrdxlP-dep_Trfase_major"/>
</dbReference>
<evidence type="ECO:0000256" key="3">
    <source>
        <dbReference type="ARBA" id="ARBA00010008"/>
    </source>
</evidence>
<keyword evidence="6" id="KW-0808">Transferase</keyword>
<evidence type="ECO:0000256" key="10">
    <source>
        <dbReference type="ARBA" id="ARBA00033381"/>
    </source>
</evidence>
<protein>
    <recommendedName>
        <fullName evidence="5">8-amino-7-oxononanoate synthase</fullName>
        <ecNumber evidence="5">2.3.1.47</ecNumber>
    </recommendedName>
    <alternativeName>
        <fullName evidence="9">7-keto-8-amino-pelargonic acid synthase</fullName>
    </alternativeName>
    <alternativeName>
        <fullName evidence="10">8-amino-7-ketopelargonate synthase</fullName>
    </alternativeName>
</protein>
<dbReference type="Proteomes" id="UP000307999">
    <property type="component" value="Unassembled WGS sequence"/>
</dbReference>
<evidence type="ECO:0000313" key="15">
    <source>
        <dbReference type="Proteomes" id="UP000307999"/>
    </source>
</evidence>
<dbReference type="GO" id="GO:0008710">
    <property type="term" value="F:8-amino-7-oxononanoate synthase activity"/>
    <property type="evidence" value="ECO:0007669"/>
    <property type="project" value="UniProtKB-EC"/>
</dbReference>
<comment type="pathway">
    <text evidence="2">Cofactor biosynthesis; biotin biosynthesis.</text>
</comment>
<comment type="caution">
    <text evidence="14">The sequence shown here is derived from an EMBL/GenBank/DDBJ whole genome shotgun (WGS) entry which is preliminary data.</text>
</comment>
<evidence type="ECO:0000256" key="5">
    <source>
        <dbReference type="ARBA" id="ARBA00013187"/>
    </source>
</evidence>
<dbReference type="GO" id="GO:0009102">
    <property type="term" value="P:biotin biosynthetic process"/>
    <property type="evidence" value="ECO:0007669"/>
    <property type="project" value="UniProtKB-KW"/>
</dbReference>
<keyword evidence="8 12" id="KW-0663">Pyridoxal phosphate</keyword>
<dbReference type="RefSeq" id="WP_136736069.1">
    <property type="nucleotide sequence ID" value="NZ_SWDB01000023.1"/>
</dbReference>
<dbReference type="InterPro" id="IPR004839">
    <property type="entry name" value="Aminotransferase_I/II_large"/>
</dbReference>
<comment type="cofactor">
    <cofactor evidence="1 12">
        <name>pyridoxal 5'-phosphate</name>
        <dbReference type="ChEBI" id="CHEBI:597326"/>
    </cofactor>
</comment>
<evidence type="ECO:0000313" key="14">
    <source>
        <dbReference type="EMBL" id="TKB44884.1"/>
    </source>
</evidence>
<feature type="domain" description="Aminotransferase class I/classII large" evidence="13">
    <location>
        <begin position="28"/>
        <end position="366"/>
    </location>
</feature>
<gene>
    <name evidence="14" type="ORF">E8M12_10280</name>
</gene>
<organism evidence="14 15">
    <name type="scientific">Thalassotalea mangrovi</name>
    <dbReference type="NCBI Taxonomy" id="2572245"/>
    <lineage>
        <taxon>Bacteria</taxon>
        <taxon>Pseudomonadati</taxon>
        <taxon>Pseudomonadota</taxon>
        <taxon>Gammaproteobacteria</taxon>
        <taxon>Alteromonadales</taxon>
        <taxon>Colwelliaceae</taxon>
        <taxon>Thalassotalea</taxon>
    </lineage>
</organism>
<evidence type="ECO:0000256" key="1">
    <source>
        <dbReference type="ARBA" id="ARBA00001933"/>
    </source>
</evidence>
<dbReference type="Pfam" id="PF00155">
    <property type="entry name" value="Aminotran_1_2"/>
    <property type="match status" value="1"/>
</dbReference>
<sequence length="380" mass="41622">MNFTFLNQQVQNKRNIGQYRQVRVADSQLVNFASNDYLGLNGHPDIVDAFQSGLADFGTSSCSASLISGHTRAHQYLQDQICEWLGTSACLLFSSGYAANSGFFASLLKSGQVEVLFDRLCHASMLSQMFHYPKSCQRFKHNDALDLQKRLLKSDAENVVVAIEGVYSMDGYQGNISALHKQAIEHGAALYIDDAHGIGVNGTYGQGSCSTVFSDVPDNVTQMFTFGKALATSGAAIAGSKDLIEYLTNVCSEYIFSTAMSAANAKATTKSIEICQTDVWRREKLRELQELFADSLAKEIRTTGIDSPIIGIYTGSEERTLAIAECLRERGLFVSAIRPPTVKPGSSRLRVTLSTNHNDKNIKALAYNLNQIMEKESLAC</sequence>
<proteinExistence type="inferred from homology"/>
<evidence type="ECO:0000256" key="8">
    <source>
        <dbReference type="ARBA" id="ARBA00022898"/>
    </source>
</evidence>
<dbReference type="InterPro" id="IPR015424">
    <property type="entry name" value="PyrdxlP-dep_Trfase"/>
</dbReference>
<keyword evidence="15" id="KW-1185">Reference proteome</keyword>
<dbReference type="GO" id="GO:0030170">
    <property type="term" value="F:pyridoxal phosphate binding"/>
    <property type="evidence" value="ECO:0007669"/>
    <property type="project" value="InterPro"/>
</dbReference>
<dbReference type="PANTHER" id="PTHR13693:SF100">
    <property type="entry name" value="8-AMINO-7-OXONONANOATE SYNTHASE"/>
    <property type="match status" value="1"/>
</dbReference>
<evidence type="ECO:0000256" key="2">
    <source>
        <dbReference type="ARBA" id="ARBA00004746"/>
    </source>
</evidence>
<evidence type="ECO:0000256" key="7">
    <source>
        <dbReference type="ARBA" id="ARBA00022756"/>
    </source>
</evidence>
<evidence type="ECO:0000256" key="12">
    <source>
        <dbReference type="RuleBase" id="RU003693"/>
    </source>
</evidence>
<evidence type="ECO:0000256" key="4">
    <source>
        <dbReference type="ARBA" id="ARBA00011738"/>
    </source>
</evidence>
<dbReference type="Gene3D" id="3.40.640.10">
    <property type="entry name" value="Type I PLP-dependent aspartate aminotransferase-like (Major domain)"/>
    <property type="match status" value="1"/>
</dbReference>
<dbReference type="PANTHER" id="PTHR13693">
    <property type="entry name" value="CLASS II AMINOTRANSFERASE/8-AMINO-7-OXONONANOATE SYNTHASE"/>
    <property type="match status" value="1"/>
</dbReference>
<dbReference type="InterPro" id="IPR001917">
    <property type="entry name" value="Aminotrans_II_pyridoxalP_BS"/>
</dbReference>
<dbReference type="InterPro" id="IPR050087">
    <property type="entry name" value="AON_synthase_class-II"/>
</dbReference>
<comment type="catalytic activity">
    <reaction evidence="11">
        <text>6-carboxyhexanoyl-[ACP] + L-alanine + H(+) = (8S)-8-amino-7-oxononanoate + holo-[ACP] + CO2</text>
        <dbReference type="Rhea" id="RHEA:42288"/>
        <dbReference type="Rhea" id="RHEA-COMP:9685"/>
        <dbReference type="Rhea" id="RHEA-COMP:9955"/>
        <dbReference type="ChEBI" id="CHEBI:15378"/>
        <dbReference type="ChEBI" id="CHEBI:16526"/>
        <dbReference type="ChEBI" id="CHEBI:57972"/>
        <dbReference type="ChEBI" id="CHEBI:64479"/>
        <dbReference type="ChEBI" id="CHEBI:78846"/>
        <dbReference type="ChEBI" id="CHEBI:149468"/>
        <dbReference type="EC" id="2.3.1.47"/>
    </reaction>
</comment>
<evidence type="ECO:0000256" key="6">
    <source>
        <dbReference type="ARBA" id="ARBA00022679"/>
    </source>
</evidence>
<dbReference type="EMBL" id="SWDB01000023">
    <property type="protein sequence ID" value="TKB44884.1"/>
    <property type="molecule type" value="Genomic_DNA"/>
</dbReference>
<evidence type="ECO:0000256" key="11">
    <source>
        <dbReference type="ARBA" id="ARBA00047715"/>
    </source>
</evidence>
<comment type="subunit">
    <text evidence="4">Homodimer.</text>
</comment>
<reference evidence="14 15" key="1">
    <citation type="submission" date="2019-04" db="EMBL/GenBank/DDBJ databases">
        <title>Thalassotalea guangxiensis sp. nov., isolated from sediment of the coastal wetland.</title>
        <authorList>
            <person name="Zheng S."/>
            <person name="Zhang D."/>
        </authorList>
    </citation>
    <scope>NUCLEOTIDE SEQUENCE [LARGE SCALE GENOMIC DNA]</scope>
    <source>
        <strain evidence="14 15">ZS-4</strain>
    </source>
</reference>
<evidence type="ECO:0000256" key="9">
    <source>
        <dbReference type="ARBA" id="ARBA00032610"/>
    </source>
</evidence>
<evidence type="ECO:0000259" key="13">
    <source>
        <dbReference type="Pfam" id="PF00155"/>
    </source>
</evidence>